<feature type="transmembrane region" description="Helical" evidence="1">
    <location>
        <begin position="47"/>
        <end position="66"/>
    </location>
</feature>
<protein>
    <recommendedName>
        <fullName evidence="4">Transmembrane protein</fullName>
    </recommendedName>
</protein>
<evidence type="ECO:0000256" key="1">
    <source>
        <dbReference type="SAM" id="Phobius"/>
    </source>
</evidence>
<comment type="caution">
    <text evidence="2">The sequence shown here is derived from an EMBL/GenBank/DDBJ whole genome shotgun (WGS) entry which is preliminary data.</text>
</comment>
<evidence type="ECO:0000313" key="3">
    <source>
        <dbReference type="Proteomes" id="UP001443563"/>
    </source>
</evidence>
<evidence type="ECO:0000313" key="2">
    <source>
        <dbReference type="EMBL" id="KAL0497196.1"/>
    </source>
</evidence>
<accession>A0ABR3DZU7</accession>
<keyword evidence="1" id="KW-0812">Transmembrane</keyword>
<name>A0ABR3DZU7_9TRYP</name>
<proteinExistence type="predicted"/>
<organism evidence="2 3">
    <name type="scientific">Leishmania shawi</name>
    <dbReference type="NCBI Taxonomy" id="5680"/>
    <lineage>
        <taxon>Eukaryota</taxon>
        <taxon>Discoba</taxon>
        <taxon>Euglenozoa</taxon>
        <taxon>Kinetoplastea</taxon>
        <taxon>Metakinetoplastina</taxon>
        <taxon>Trypanosomatida</taxon>
        <taxon>Trypanosomatidae</taxon>
        <taxon>Leishmaniinae</taxon>
        <taxon>Leishmania</taxon>
        <taxon>Leishmania guyanensis species complex</taxon>
    </lineage>
</organism>
<keyword evidence="1" id="KW-1133">Transmembrane helix</keyword>
<dbReference type="Proteomes" id="UP001443563">
    <property type="component" value="Unassembled WGS sequence"/>
</dbReference>
<keyword evidence="1" id="KW-0472">Membrane</keyword>
<evidence type="ECO:0008006" key="4">
    <source>
        <dbReference type="Google" id="ProtNLM"/>
    </source>
</evidence>
<dbReference type="EMBL" id="JBAMZM010000034">
    <property type="protein sequence ID" value="KAL0497196.1"/>
    <property type="molecule type" value="Genomic_DNA"/>
</dbReference>
<keyword evidence="3" id="KW-1185">Reference proteome</keyword>
<sequence length="112" mass="12416">MILPCLETHGNALFRSRAHTMTTHVSQDAAEEPSPLPPQRIIFWKKAVIGASVVLLVGLAWRAVYVSNQNEMKLRRAVRKSQSIRGALCDVPARRFSTIDARPAAAQKNILV</sequence>
<gene>
    <name evidence="2" type="ORF">Q4I29_006541</name>
</gene>
<reference evidence="2 3" key="1">
    <citation type="submission" date="2024-02" db="EMBL/GenBank/DDBJ databases">
        <title>FIRST GENOME SEQUENCES OF Leishmania (Viannia) shawi, Leishmania (Viannia) lindenbergi AND Leishmania (Viannia) utingensis.</title>
        <authorList>
            <person name="Resadore F."/>
            <person name="Custodio M.G.F."/>
            <person name="Boite M.C."/>
            <person name="Cupolillo E."/>
            <person name="Ferreira G.E.M."/>
        </authorList>
    </citation>
    <scope>NUCLEOTIDE SEQUENCE [LARGE SCALE GENOMIC DNA]</scope>
    <source>
        <strain evidence="2 3">MCEB/BR/1984/M8408</strain>
    </source>
</reference>